<evidence type="ECO:0000313" key="1">
    <source>
        <dbReference type="EMBL" id="OGB85573.1"/>
    </source>
</evidence>
<dbReference type="EMBL" id="METE01000002">
    <property type="protein sequence ID" value="OGB85573.1"/>
    <property type="molecule type" value="Genomic_DNA"/>
</dbReference>
<evidence type="ECO:0000313" key="2">
    <source>
        <dbReference type="Proteomes" id="UP000179010"/>
    </source>
</evidence>
<organism evidence="1 2">
    <name type="scientific">candidate division Kazan bacterium RIFCSPLOWO2_01_FULL_48_13</name>
    <dbReference type="NCBI Taxonomy" id="1798539"/>
    <lineage>
        <taxon>Bacteria</taxon>
        <taxon>Bacteria division Kazan-3B-28</taxon>
    </lineage>
</organism>
<dbReference type="InterPro" id="IPR029057">
    <property type="entry name" value="PRTase-like"/>
</dbReference>
<dbReference type="Proteomes" id="UP000179010">
    <property type="component" value="Unassembled WGS sequence"/>
</dbReference>
<evidence type="ECO:0008006" key="3">
    <source>
        <dbReference type="Google" id="ProtNLM"/>
    </source>
</evidence>
<comment type="caution">
    <text evidence="1">The sequence shown here is derived from an EMBL/GenBank/DDBJ whole genome shotgun (WGS) entry which is preliminary data.</text>
</comment>
<dbReference type="STRING" id="1798539.A2994_00940"/>
<reference evidence="1 2" key="1">
    <citation type="journal article" date="2016" name="Nat. Commun.">
        <title>Thousands of microbial genomes shed light on interconnected biogeochemical processes in an aquifer system.</title>
        <authorList>
            <person name="Anantharaman K."/>
            <person name="Brown C.T."/>
            <person name="Hug L.A."/>
            <person name="Sharon I."/>
            <person name="Castelle C.J."/>
            <person name="Probst A.J."/>
            <person name="Thomas B.C."/>
            <person name="Singh A."/>
            <person name="Wilkins M.J."/>
            <person name="Karaoz U."/>
            <person name="Brodie E.L."/>
            <person name="Williams K.H."/>
            <person name="Hubbard S.S."/>
            <person name="Banfield J.F."/>
        </authorList>
    </citation>
    <scope>NUCLEOTIDE SEQUENCE [LARGE SCALE GENOMIC DNA]</scope>
</reference>
<proteinExistence type="predicted"/>
<name>A0A1F4PP00_UNCK3</name>
<dbReference type="SUPFAM" id="SSF53271">
    <property type="entry name" value="PRTase-like"/>
    <property type="match status" value="1"/>
</dbReference>
<dbReference type="Gene3D" id="3.40.50.2020">
    <property type="match status" value="1"/>
</dbReference>
<accession>A0A1F4PP00</accession>
<dbReference type="AlphaFoldDB" id="A0A1F4PP00"/>
<protein>
    <recommendedName>
        <fullName evidence="3">Phosphoribosyltransferase domain-containing protein</fullName>
    </recommendedName>
</protein>
<gene>
    <name evidence="1" type="ORF">A2994_00940</name>
</gene>
<sequence length="183" mass="20834">MRTIAYELFDKIAEAMSAQVAIDKVVGPERETVSLVNQFTLRIQDSHYPNRDKIRTSATKKLREGTPEEDQEWLEHYTKLTNDSKILVLENVVTTGITAAQTVRAIYRYAKGVGIKVEVLPIIGCIFNRTAGDWLVIDQREFKLISYLHKQPSEWSPAECPLCKEGSVALDPRTQWDVLMNPL</sequence>